<dbReference type="EMBL" id="JAVRIE010000002">
    <property type="protein sequence ID" value="MDT0582148.1"/>
    <property type="molecule type" value="Genomic_DNA"/>
</dbReference>
<dbReference type="Gene3D" id="2.30.40.10">
    <property type="entry name" value="Urease, subunit C, domain 1"/>
    <property type="match status" value="1"/>
</dbReference>
<feature type="active site" description="Proton donor/acceptor" evidence="6">
    <location>
        <position position="271"/>
    </location>
</feature>
<feature type="binding site" evidence="8">
    <location>
        <position position="213"/>
    </location>
    <ligand>
        <name>Zn(2+)</name>
        <dbReference type="ChEBI" id="CHEBI:29105"/>
    </ligand>
</feature>
<dbReference type="InterPro" id="IPR011059">
    <property type="entry name" value="Metal-dep_hydrolase_composite"/>
</dbReference>
<dbReference type="SUPFAM" id="SSF51338">
    <property type="entry name" value="Composite domain of metallo-dependent hydrolases"/>
    <property type="match status" value="1"/>
</dbReference>
<dbReference type="RefSeq" id="WP_311360930.1">
    <property type="nucleotide sequence ID" value="NZ_JAVRIE010000002.1"/>
</dbReference>
<dbReference type="Proteomes" id="UP001249020">
    <property type="component" value="Unassembled WGS sequence"/>
</dbReference>
<feature type="binding site" evidence="7">
    <location>
        <position position="139"/>
    </location>
    <ligand>
        <name>substrate</name>
    </ligand>
</feature>
<evidence type="ECO:0000313" key="10">
    <source>
        <dbReference type="EMBL" id="MDT0582148.1"/>
    </source>
</evidence>
<feature type="binding site" evidence="7">
    <location>
        <begin position="304"/>
        <end position="306"/>
    </location>
    <ligand>
        <name>substrate</name>
    </ligand>
</feature>
<keyword evidence="2 8" id="KW-0479">Metal-binding</keyword>
<feature type="binding site" evidence="7">
    <location>
        <position position="224"/>
    </location>
    <ligand>
        <name>substrate</name>
    </ligand>
</feature>
<comment type="caution">
    <text evidence="10">The sequence shown here is derived from an EMBL/GenBank/DDBJ whole genome shotgun (WGS) entry which is preliminary data.</text>
</comment>
<keyword evidence="4 5" id="KW-0119">Carbohydrate metabolism</keyword>
<sequence>MISYYAHKLLYDGKLQTHMLLSVDDGVISAIKHLNAPPDSNAYDIELAGLVSPGFIDTQVNGGGGVLFNHEQSVQALETMMNGHSQFGTTSMLPTLITDSTQTMQQAADSIAQAIRQGIKGIAGIHFEGPHLSVAKRGIHSGQQVRPLSDTEMTIVTRKDIGKVILTVAAENVTCDQIRELVSEGVIVSLGHSAASLEQAISAIEAGATGFTHLYNAMSGLTAREPGLIAAALLDERVVSGLIVDMHHVHPYNCKLALHTIGAERLMLVTDAMAQVGSDIDILPWLDSTITRHGDKLTLEDGSIAGSCLDMASAVRNMFAHVSQDLPSILNMASHTPARFLGFDDRGEIAVGKNADFVLLDNNLSCVASWIEGEQVAGELQA</sequence>
<gene>
    <name evidence="10" type="primary">nagA</name>
    <name evidence="10" type="ORF">RM544_06340</name>
</gene>
<dbReference type="GO" id="GO:0008448">
    <property type="term" value="F:N-acetylglucosamine-6-phosphate deacetylase activity"/>
    <property type="evidence" value="ECO:0007669"/>
    <property type="project" value="UniProtKB-UniRule"/>
</dbReference>
<dbReference type="NCBIfam" id="TIGR00221">
    <property type="entry name" value="nagA"/>
    <property type="match status" value="1"/>
</dbReference>
<name>A0AAW8R4Q1_9ALTE</name>
<keyword evidence="3 5" id="KW-0378">Hydrolase</keyword>
<evidence type="ECO:0000256" key="3">
    <source>
        <dbReference type="ARBA" id="ARBA00022801"/>
    </source>
</evidence>
<feature type="binding site" evidence="8">
    <location>
        <position position="192"/>
    </location>
    <ligand>
        <name>Zn(2+)</name>
        <dbReference type="ChEBI" id="CHEBI:29105"/>
    </ligand>
</feature>
<dbReference type="PIRSF" id="PIRSF038994">
    <property type="entry name" value="NagA"/>
    <property type="match status" value="1"/>
</dbReference>
<comment type="cofactor">
    <cofactor evidence="8">
        <name>a divalent metal cation</name>
        <dbReference type="ChEBI" id="CHEBI:60240"/>
    </cofactor>
    <text evidence="8">Binds 1 divalent metal cation per subunit.</text>
</comment>
<evidence type="ECO:0000256" key="8">
    <source>
        <dbReference type="PIRSR" id="PIRSR038994-3"/>
    </source>
</evidence>
<reference evidence="10 11" key="1">
    <citation type="submission" date="2023-09" db="EMBL/GenBank/DDBJ databases">
        <authorList>
            <person name="Rey-Velasco X."/>
        </authorList>
    </citation>
    <scope>NUCLEOTIDE SEQUENCE [LARGE SCALE GENOMIC DNA]</scope>
    <source>
        <strain evidence="10 11">W409</strain>
    </source>
</reference>
<dbReference type="GO" id="GO:0046872">
    <property type="term" value="F:metal ion binding"/>
    <property type="evidence" value="ECO:0007669"/>
    <property type="project" value="UniProtKB-KW"/>
</dbReference>
<dbReference type="EC" id="3.5.1.25" evidence="5"/>
<dbReference type="SUPFAM" id="SSF51556">
    <property type="entry name" value="Metallo-dependent hydrolases"/>
    <property type="match status" value="1"/>
</dbReference>
<protein>
    <recommendedName>
        <fullName evidence="5">N-acetylgalactosamine-6-phosphate deacetylase</fullName>
        <ecNumber evidence="5">3.5.1.25</ecNumber>
    </recommendedName>
    <alternativeName>
        <fullName evidence="5">N-acetylglucosamine-6-phosphate deacetylase</fullName>
    </alternativeName>
</protein>
<comment type="catalytic activity">
    <reaction evidence="5">
        <text>N-acetyl-D-glucosamine 6-phosphate + H2O = D-glucosamine 6-phosphate + acetate</text>
        <dbReference type="Rhea" id="RHEA:22936"/>
        <dbReference type="ChEBI" id="CHEBI:15377"/>
        <dbReference type="ChEBI" id="CHEBI:30089"/>
        <dbReference type="ChEBI" id="CHEBI:57513"/>
        <dbReference type="ChEBI" id="CHEBI:58725"/>
        <dbReference type="EC" id="3.5.1.25"/>
    </reaction>
</comment>
<evidence type="ECO:0000256" key="7">
    <source>
        <dbReference type="PIRSR" id="PIRSR038994-2"/>
    </source>
</evidence>
<feature type="binding site" evidence="8">
    <location>
        <position position="128"/>
    </location>
    <ligand>
        <name>Zn(2+)</name>
        <dbReference type="ChEBI" id="CHEBI:29105"/>
    </ligand>
</feature>
<evidence type="ECO:0000256" key="2">
    <source>
        <dbReference type="ARBA" id="ARBA00022723"/>
    </source>
</evidence>
<feature type="binding site" evidence="7">
    <location>
        <begin position="216"/>
        <end position="217"/>
    </location>
    <ligand>
        <name>substrate</name>
    </ligand>
</feature>
<dbReference type="InterPro" id="IPR003764">
    <property type="entry name" value="GlcNAc_6-P_deAcase"/>
</dbReference>
<dbReference type="Pfam" id="PF01979">
    <property type="entry name" value="Amidohydro_1"/>
    <property type="match status" value="1"/>
</dbReference>
<evidence type="ECO:0000259" key="9">
    <source>
        <dbReference type="Pfam" id="PF01979"/>
    </source>
</evidence>
<feature type="binding site" evidence="7">
    <location>
        <position position="248"/>
    </location>
    <ligand>
        <name>substrate</name>
    </ligand>
</feature>
<dbReference type="Gene3D" id="3.20.20.140">
    <property type="entry name" value="Metal-dependent hydrolases"/>
    <property type="match status" value="1"/>
</dbReference>
<organism evidence="10 11">
    <name type="scientific">Brumicola blandensis</name>
    <dbReference type="NCBI Taxonomy" id="3075611"/>
    <lineage>
        <taxon>Bacteria</taxon>
        <taxon>Pseudomonadati</taxon>
        <taxon>Pseudomonadota</taxon>
        <taxon>Gammaproteobacteria</taxon>
        <taxon>Alteromonadales</taxon>
        <taxon>Alteromonadaceae</taxon>
        <taxon>Brumicola</taxon>
    </lineage>
</organism>
<keyword evidence="11" id="KW-1185">Reference proteome</keyword>
<dbReference type="InterPro" id="IPR006680">
    <property type="entry name" value="Amidohydro-rel"/>
</dbReference>
<evidence type="ECO:0000256" key="4">
    <source>
        <dbReference type="ARBA" id="ARBA00023277"/>
    </source>
</evidence>
<accession>A0AAW8R4Q1</accession>
<evidence type="ECO:0000256" key="1">
    <source>
        <dbReference type="ARBA" id="ARBA00010716"/>
    </source>
</evidence>
<dbReference type="PANTHER" id="PTHR11113">
    <property type="entry name" value="N-ACETYLGLUCOSAMINE-6-PHOSPHATE DEACETYLASE"/>
    <property type="match status" value="1"/>
</dbReference>
<comment type="similarity">
    <text evidence="1 5">Belongs to the metallo-dependent hydrolases superfamily. NagA family.</text>
</comment>
<dbReference type="GO" id="GO:0006046">
    <property type="term" value="P:N-acetylglucosamine catabolic process"/>
    <property type="evidence" value="ECO:0007669"/>
    <property type="project" value="TreeGrafter"/>
</dbReference>
<dbReference type="AlphaFoldDB" id="A0AAW8R4Q1"/>
<evidence type="ECO:0000256" key="5">
    <source>
        <dbReference type="PIRNR" id="PIRNR038994"/>
    </source>
</evidence>
<proteinExistence type="inferred from homology"/>
<evidence type="ECO:0000313" key="11">
    <source>
        <dbReference type="Proteomes" id="UP001249020"/>
    </source>
</evidence>
<dbReference type="InterPro" id="IPR032466">
    <property type="entry name" value="Metal_Hydrolase"/>
</dbReference>
<dbReference type="PANTHER" id="PTHR11113:SF14">
    <property type="entry name" value="N-ACETYLGLUCOSAMINE-6-PHOSPHATE DEACETYLASE"/>
    <property type="match status" value="1"/>
</dbReference>
<feature type="domain" description="Amidohydrolase-related" evidence="9">
    <location>
        <begin position="51"/>
        <end position="362"/>
    </location>
</feature>
<evidence type="ECO:0000256" key="6">
    <source>
        <dbReference type="PIRSR" id="PIRSR038994-1"/>
    </source>
</evidence>